<dbReference type="GO" id="GO:0046872">
    <property type="term" value="F:metal ion binding"/>
    <property type="evidence" value="ECO:0007669"/>
    <property type="project" value="UniProtKB-KW"/>
</dbReference>
<dbReference type="CDD" id="cd06256">
    <property type="entry name" value="M14_ASTE_ASPA-like"/>
    <property type="match status" value="1"/>
</dbReference>
<keyword evidence="7" id="KW-1185">Reference proteome</keyword>
<keyword evidence="4" id="KW-0862">Zinc</keyword>
<dbReference type="Pfam" id="PF24827">
    <property type="entry name" value="AstE_AspA_cat"/>
    <property type="match status" value="1"/>
</dbReference>
<feature type="domain" description="Succinylglutamate desuccinylase/Aspartoacylase catalytic" evidence="5">
    <location>
        <begin position="48"/>
        <end position="107"/>
    </location>
</feature>
<dbReference type="RefSeq" id="WP_164209835.1">
    <property type="nucleotide sequence ID" value="NZ_JAAGSC010000031.1"/>
</dbReference>
<dbReference type="InterPro" id="IPR055438">
    <property type="entry name" value="AstE_AspA_cat"/>
</dbReference>
<dbReference type="GO" id="GO:0016788">
    <property type="term" value="F:hydrolase activity, acting on ester bonds"/>
    <property type="evidence" value="ECO:0007669"/>
    <property type="project" value="InterPro"/>
</dbReference>
<gene>
    <name evidence="6" type="ORF">G3I74_02120</name>
</gene>
<sequence>MKPVILDHLPDGLLEQPATELHRHLDGPTLIHLPGRRPQPLFVSVLQHGNEVSGWEAVRRLLKSRYRRDPLPRSLILLIGNVRAAGRGRRHLADQPDFNRCWPGSDTVPTIWHDVFGEITDHVRLRKPIASIDIHNNTGLNPHYSAVNRIEPLRLQLATLFSRTVIYFTEPRGVQSMAFGEFCPSVTLECGLSGDSDGTDHALAYLDTVLNLPEIPTAMPSPEDLELFSMFATVRVAEDAEFSFQPGAELQFSPDLDRMNFRELPPGTRFAIHADGQRQPLLACGHDGRDVSEECFMLSGREILTRKPLMPAMLTTDEFIVRNDCLCYLMGRVTVEPREAPAVDQGEESSLPETLP</sequence>
<keyword evidence="3" id="KW-0378">Hydrolase</keyword>
<evidence type="ECO:0000256" key="3">
    <source>
        <dbReference type="ARBA" id="ARBA00022801"/>
    </source>
</evidence>
<dbReference type="Proteomes" id="UP000484885">
    <property type="component" value="Unassembled WGS sequence"/>
</dbReference>
<protein>
    <submittedName>
        <fullName evidence="6">Peptidase M14</fullName>
    </submittedName>
</protein>
<dbReference type="AlphaFoldDB" id="A0A845UVC1"/>
<dbReference type="EMBL" id="JAAGSC010000031">
    <property type="protein sequence ID" value="NDY94528.1"/>
    <property type="molecule type" value="Genomic_DNA"/>
</dbReference>
<evidence type="ECO:0000313" key="6">
    <source>
        <dbReference type="EMBL" id="NDY94528.1"/>
    </source>
</evidence>
<accession>A0A845UVC1</accession>
<name>A0A845UVC1_9GAMM</name>
<evidence type="ECO:0000256" key="4">
    <source>
        <dbReference type="ARBA" id="ARBA00022833"/>
    </source>
</evidence>
<reference evidence="6 7" key="1">
    <citation type="submission" date="2020-02" db="EMBL/GenBank/DDBJ databases">
        <authorList>
            <person name="Zhang X.-Y."/>
        </authorList>
    </citation>
    <scope>NUCLEOTIDE SEQUENCE [LARGE SCALE GENOMIC DNA]</scope>
    <source>
        <strain evidence="6 7">C33</strain>
    </source>
</reference>
<comment type="caution">
    <text evidence="6">The sequence shown here is derived from an EMBL/GenBank/DDBJ whole genome shotgun (WGS) entry which is preliminary data.</text>
</comment>
<evidence type="ECO:0000313" key="7">
    <source>
        <dbReference type="Proteomes" id="UP000484885"/>
    </source>
</evidence>
<dbReference type="SUPFAM" id="SSF53187">
    <property type="entry name" value="Zn-dependent exopeptidases"/>
    <property type="match status" value="1"/>
</dbReference>
<keyword evidence="2" id="KW-0479">Metal-binding</keyword>
<evidence type="ECO:0000256" key="1">
    <source>
        <dbReference type="ARBA" id="ARBA00001947"/>
    </source>
</evidence>
<proteinExistence type="predicted"/>
<evidence type="ECO:0000259" key="5">
    <source>
        <dbReference type="Pfam" id="PF24827"/>
    </source>
</evidence>
<evidence type="ECO:0000256" key="2">
    <source>
        <dbReference type="ARBA" id="ARBA00022723"/>
    </source>
</evidence>
<organism evidence="6 7">
    <name type="scientific">Wenzhouxiangella limi</name>
    <dbReference type="NCBI Taxonomy" id="2707351"/>
    <lineage>
        <taxon>Bacteria</taxon>
        <taxon>Pseudomonadati</taxon>
        <taxon>Pseudomonadota</taxon>
        <taxon>Gammaproteobacteria</taxon>
        <taxon>Chromatiales</taxon>
        <taxon>Wenzhouxiangellaceae</taxon>
        <taxon>Wenzhouxiangella</taxon>
    </lineage>
</organism>
<dbReference type="Gene3D" id="3.40.630.10">
    <property type="entry name" value="Zn peptidases"/>
    <property type="match status" value="1"/>
</dbReference>
<comment type="cofactor">
    <cofactor evidence="1">
        <name>Zn(2+)</name>
        <dbReference type="ChEBI" id="CHEBI:29105"/>
    </cofactor>
</comment>